<accession>A0A177WDH4</accession>
<organism evidence="1 2">
    <name type="scientific">Batrachochytrium dendrobatidis (strain JEL423)</name>
    <dbReference type="NCBI Taxonomy" id="403673"/>
    <lineage>
        <taxon>Eukaryota</taxon>
        <taxon>Fungi</taxon>
        <taxon>Fungi incertae sedis</taxon>
        <taxon>Chytridiomycota</taxon>
        <taxon>Chytridiomycota incertae sedis</taxon>
        <taxon>Chytridiomycetes</taxon>
        <taxon>Rhizophydiales</taxon>
        <taxon>Rhizophydiales incertae sedis</taxon>
        <taxon>Batrachochytrium</taxon>
    </lineage>
</organism>
<dbReference type="VEuPathDB" id="FungiDB:BDEG_21458"/>
<sequence length="144" mass="15841">MNHPSHCTHTCSFWDDSCCTGHDSISATDDRFCSSQSANTANDNNAGIQLLHSLREYEHGLMPNSLSLLDTTDITSHGQLNTDPSLHIPNVITDSTESISTYTFSPSPHQSAANHPYTLQLCLLEGVWCKIQLVSNGFKICFEV</sequence>
<dbReference type="EMBL" id="DS022300">
    <property type="protein sequence ID" value="OAJ37441.1"/>
    <property type="molecule type" value="Genomic_DNA"/>
</dbReference>
<evidence type="ECO:0000313" key="1">
    <source>
        <dbReference type="EMBL" id="OAJ37441.1"/>
    </source>
</evidence>
<reference evidence="1 2" key="2">
    <citation type="submission" date="2016-05" db="EMBL/GenBank/DDBJ databases">
        <title>Lineage-specific infection strategies underlie the spectrum of fungal disease in amphibians.</title>
        <authorList>
            <person name="Cuomo C.A."/>
            <person name="Farrer R.A."/>
            <person name="James T."/>
            <person name="Longcore J."/>
            <person name="Birren B."/>
        </authorList>
    </citation>
    <scope>NUCLEOTIDE SEQUENCE [LARGE SCALE GENOMIC DNA]</scope>
    <source>
        <strain evidence="1 2">JEL423</strain>
    </source>
</reference>
<evidence type="ECO:0000313" key="2">
    <source>
        <dbReference type="Proteomes" id="UP000077115"/>
    </source>
</evidence>
<proteinExistence type="predicted"/>
<dbReference type="AlphaFoldDB" id="A0A177WDH4"/>
<name>A0A177WDH4_BATDL</name>
<dbReference type="Proteomes" id="UP000077115">
    <property type="component" value="Unassembled WGS sequence"/>
</dbReference>
<gene>
    <name evidence="1" type="ORF">BDEG_21458</name>
</gene>
<protein>
    <submittedName>
        <fullName evidence="1">Uncharacterized protein</fullName>
    </submittedName>
</protein>
<reference evidence="1 2" key="1">
    <citation type="submission" date="2006-10" db="EMBL/GenBank/DDBJ databases">
        <title>The Genome Sequence of Batrachochytrium dendrobatidis JEL423.</title>
        <authorList>
            <consortium name="The Broad Institute Genome Sequencing Platform"/>
            <person name="Birren B."/>
            <person name="Lander E."/>
            <person name="Galagan J."/>
            <person name="Cuomo C."/>
            <person name="Devon K."/>
            <person name="Jaffe D."/>
            <person name="Butler J."/>
            <person name="Alvarez P."/>
            <person name="Gnerre S."/>
            <person name="Grabherr M."/>
            <person name="Kleber M."/>
            <person name="Mauceli E."/>
            <person name="Brockman W."/>
            <person name="Young S."/>
            <person name="LaButti K."/>
            <person name="Sykes S."/>
            <person name="DeCaprio D."/>
            <person name="Crawford M."/>
            <person name="Koehrsen M."/>
            <person name="Engels R."/>
            <person name="Montgomery P."/>
            <person name="Pearson M."/>
            <person name="Howarth C."/>
            <person name="Larson L."/>
            <person name="White J."/>
            <person name="O'Leary S."/>
            <person name="Kodira C."/>
            <person name="Zeng Q."/>
            <person name="Yandava C."/>
            <person name="Alvarado L."/>
            <person name="Longcore J."/>
            <person name="James T."/>
        </authorList>
    </citation>
    <scope>NUCLEOTIDE SEQUENCE [LARGE SCALE GENOMIC DNA]</scope>
    <source>
        <strain evidence="1 2">JEL423</strain>
    </source>
</reference>